<feature type="non-terminal residue" evidence="1">
    <location>
        <position position="1"/>
    </location>
</feature>
<protein>
    <submittedName>
        <fullName evidence="1">Uncharacterized protein</fullName>
    </submittedName>
</protein>
<dbReference type="EMBL" id="JH604638">
    <property type="protein sequence ID" value="EHY64825.1"/>
    <property type="molecule type" value="Genomic_DNA"/>
</dbReference>
<evidence type="ECO:0000313" key="1">
    <source>
        <dbReference type="EMBL" id="EHY64825.1"/>
    </source>
</evidence>
<gene>
    <name evidence="1" type="ORF">NERG_02228</name>
</gene>
<organism evidence="1">
    <name type="scientific">Nematocida ausubeli (strain ATCC PRA-371 / ERTm2)</name>
    <name type="common">Nematode killer fungus</name>
    <dbReference type="NCBI Taxonomy" id="1913371"/>
    <lineage>
        <taxon>Eukaryota</taxon>
        <taxon>Fungi</taxon>
        <taxon>Fungi incertae sedis</taxon>
        <taxon>Microsporidia</taxon>
        <taxon>Nematocida</taxon>
    </lineage>
</organism>
<dbReference type="AlphaFoldDB" id="H8ZF59"/>
<reference evidence="1" key="1">
    <citation type="submission" date="2011-03" db="EMBL/GenBank/DDBJ databases">
        <title>The Genome Sequence of Nematocida sp1 strain ERTm2.</title>
        <authorList>
            <consortium name="The Broad Institute Genome Sequencing Platform"/>
            <consortium name="The Broad Institute Genome Sequencing Center for Infectious Disease"/>
            <person name="Cuomo C."/>
            <person name="Troemel E."/>
            <person name="Young S.K."/>
            <person name="Zeng Q."/>
            <person name="Gargeya S."/>
            <person name="Fitzgerald M."/>
            <person name="Haas B."/>
            <person name="Abouelleil A."/>
            <person name="Alvarado L."/>
            <person name="Arachchi H.M."/>
            <person name="Berlin A."/>
            <person name="Brown A."/>
            <person name="Chapman S.B."/>
            <person name="Chen Z."/>
            <person name="Dunbar C."/>
            <person name="Freedman E."/>
            <person name="Gearin G."/>
            <person name="Gellesch M."/>
            <person name="Goldberg J."/>
            <person name="Griggs A."/>
            <person name="Gujja S."/>
            <person name="Heilman E.R."/>
            <person name="Heiman D."/>
            <person name="Howarth C."/>
            <person name="Larson L."/>
            <person name="Lui A."/>
            <person name="MacDonald P.J.P."/>
            <person name="Mehta T."/>
            <person name="Montmayeur A."/>
            <person name="Murphy C."/>
            <person name="Neiman D."/>
            <person name="Pearson M."/>
            <person name="Priest M."/>
            <person name="Roberts A."/>
            <person name="Saif S."/>
            <person name="Shea T."/>
            <person name="Shenoy N."/>
            <person name="Sisk P."/>
            <person name="Stolte C."/>
            <person name="Sykes S."/>
            <person name="White J."/>
            <person name="Yandava C."/>
            <person name="Wortman J."/>
            <person name="Nusbaum C."/>
            <person name="Birren B."/>
        </authorList>
    </citation>
    <scope>NUCLEOTIDE SEQUENCE</scope>
    <source>
        <strain evidence="1">ERTm2</strain>
    </source>
</reference>
<name>H8ZF59_NEMA1</name>
<sequence>VHSGCIPVYLKYFGFFCQEFKGIRVLGVYGGIGGYIRLYSQNTYIFTKYSVIAYYIHKTLIYSAIFSFTHKIFINHSYLQYYIPQHTYIFTKYYKPLLYTVIYNITRNCTV</sequence>
<proteinExistence type="predicted"/>
<dbReference type="HOGENOM" id="CLU_2164427_0_0_1"/>
<dbReference type="Proteomes" id="UP000005622">
    <property type="component" value="Unassembled WGS sequence"/>
</dbReference>
<accession>H8ZF59</accession>